<feature type="transmembrane region" description="Helical" evidence="1">
    <location>
        <begin position="83"/>
        <end position="100"/>
    </location>
</feature>
<feature type="transmembrane region" description="Helical" evidence="1">
    <location>
        <begin position="31"/>
        <end position="51"/>
    </location>
</feature>
<keyword evidence="3" id="KW-1185">Reference proteome</keyword>
<dbReference type="AlphaFoldDB" id="A0AAD4R043"/>
<organism evidence="2 3">
    <name type="scientific">Ditylenchus destructor</name>
    <dbReference type="NCBI Taxonomy" id="166010"/>
    <lineage>
        <taxon>Eukaryota</taxon>
        <taxon>Metazoa</taxon>
        <taxon>Ecdysozoa</taxon>
        <taxon>Nematoda</taxon>
        <taxon>Chromadorea</taxon>
        <taxon>Rhabditida</taxon>
        <taxon>Tylenchina</taxon>
        <taxon>Tylenchomorpha</taxon>
        <taxon>Sphaerularioidea</taxon>
        <taxon>Anguinidae</taxon>
        <taxon>Anguininae</taxon>
        <taxon>Ditylenchus</taxon>
    </lineage>
</organism>
<dbReference type="EMBL" id="JAKKPZ010000045">
    <property type="protein sequence ID" value="KAI1706835.1"/>
    <property type="molecule type" value="Genomic_DNA"/>
</dbReference>
<reference evidence="2" key="1">
    <citation type="submission" date="2022-01" db="EMBL/GenBank/DDBJ databases">
        <title>Genome Sequence Resource for Two Populations of Ditylenchus destructor, the Migratory Endoparasitic Phytonematode.</title>
        <authorList>
            <person name="Zhang H."/>
            <person name="Lin R."/>
            <person name="Xie B."/>
        </authorList>
    </citation>
    <scope>NUCLEOTIDE SEQUENCE</scope>
    <source>
        <strain evidence="2">BazhouSP</strain>
    </source>
</reference>
<evidence type="ECO:0000313" key="2">
    <source>
        <dbReference type="EMBL" id="KAI1706835.1"/>
    </source>
</evidence>
<keyword evidence="1" id="KW-0812">Transmembrane</keyword>
<keyword evidence="1" id="KW-1133">Transmembrane helix</keyword>
<dbReference type="Proteomes" id="UP001201812">
    <property type="component" value="Unassembled WGS sequence"/>
</dbReference>
<protein>
    <submittedName>
        <fullName evidence="2">Uncharacterized protein</fullName>
    </submittedName>
</protein>
<evidence type="ECO:0000256" key="1">
    <source>
        <dbReference type="SAM" id="Phobius"/>
    </source>
</evidence>
<sequence>MLMMQKPYQVFMIYGALVALVYLGTDGFENNAPFIFTIPVSVLGVLCFSTHMPRKKKMLTASSFFILAAALYHWSVFPKKLELSGLMICASHITYLFSFYRSLRKWWWSLSVVTSIAMTLFLYTVFEDLQVTFQGKGIATEAAL</sequence>
<feature type="transmembrane region" description="Helical" evidence="1">
    <location>
        <begin position="107"/>
        <end position="126"/>
    </location>
</feature>
<feature type="transmembrane region" description="Helical" evidence="1">
    <location>
        <begin position="58"/>
        <end position="77"/>
    </location>
</feature>
<name>A0AAD4R043_9BILA</name>
<comment type="caution">
    <text evidence="2">The sequence shown here is derived from an EMBL/GenBank/DDBJ whole genome shotgun (WGS) entry which is preliminary data.</text>
</comment>
<keyword evidence="1" id="KW-0472">Membrane</keyword>
<feature type="transmembrane region" description="Helical" evidence="1">
    <location>
        <begin position="7"/>
        <end position="25"/>
    </location>
</feature>
<evidence type="ECO:0000313" key="3">
    <source>
        <dbReference type="Proteomes" id="UP001201812"/>
    </source>
</evidence>
<proteinExistence type="predicted"/>
<accession>A0AAD4R043</accession>
<gene>
    <name evidence="2" type="ORF">DdX_12829</name>
</gene>